<dbReference type="AlphaFoldDB" id="A0AAJ8BVZ6"/>
<keyword evidence="1" id="KW-0812">Transmembrane</keyword>
<gene>
    <name evidence="2" type="ORF">An02g06920</name>
</gene>
<organism evidence="2">
    <name type="scientific">Aspergillus niger</name>
    <dbReference type="NCBI Taxonomy" id="5061"/>
    <lineage>
        <taxon>Eukaryota</taxon>
        <taxon>Fungi</taxon>
        <taxon>Dikarya</taxon>
        <taxon>Ascomycota</taxon>
        <taxon>Pezizomycotina</taxon>
        <taxon>Eurotiomycetes</taxon>
        <taxon>Eurotiomycetidae</taxon>
        <taxon>Eurotiales</taxon>
        <taxon>Aspergillaceae</taxon>
        <taxon>Aspergillus</taxon>
        <taxon>Aspergillus subgen. Circumdati</taxon>
    </lineage>
</organism>
<dbReference type="VEuPathDB" id="FungiDB:An02g06920"/>
<accession>A0AAJ8BVZ6</accession>
<keyword evidence="1" id="KW-0472">Membrane</keyword>
<name>A0AAJ8BVZ6_ASPNG</name>
<dbReference type="RefSeq" id="XP_059603406.1">
    <property type="nucleotide sequence ID" value="XM_059746386.1"/>
</dbReference>
<evidence type="ECO:0000256" key="1">
    <source>
        <dbReference type="SAM" id="Phobius"/>
    </source>
</evidence>
<keyword evidence="1" id="KW-1133">Transmembrane helix</keyword>
<proteinExistence type="predicted"/>
<dbReference type="KEGG" id="ang:An02g06920"/>
<evidence type="ECO:0000313" key="2">
    <source>
        <dbReference type="RefSeq" id="XP_059603406.1"/>
    </source>
</evidence>
<sequence length="98" mass="11179">MLMPNESIVRCLILMIVFLIRILPKIWCMHTIPTEYTILMNTGPFDTNVTELLSFWSPEGKGPGRSILDIGDKINTPYSVSLTSTAMQKILLQHDNHY</sequence>
<reference evidence="2" key="2">
    <citation type="submission" date="2025-08" db="UniProtKB">
        <authorList>
            <consortium name="RefSeq"/>
        </authorList>
    </citation>
    <scope>IDENTIFICATION</scope>
</reference>
<protein>
    <submittedName>
        <fullName evidence="2">Uncharacterized protein</fullName>
    </submittedName>
</protein>
<dbReference type="GeneID" id="84590373"/>
<feature type="transmembrane region" description="Helical" evidence="1">
    <location>
        <begin position="7"/>
        <end position="27"/>
    </location>
</feature>
<reference evidence="2" key="1">
    <citation type="submission" date="2025-02" db="EMBL/GenBank/DDBJ databases">
        <authorList>
            <consortium name="NCBI Genome Project"/>
        </authorList>
    </citation>
    <scope>NUCLEOTIDE SEQUENCE</scope>
</reference>